<dbReference type="Proteomes" id="UP001244341">
    <property type="component" value="Chromosome 17b"/>
</dbReference>
<proteinExistence type="predicted"/>
<evidence type="ECO:0000313" key="2">
    <source>
        <dbReference type="EMBL" id="WIA24128.1"/>
    </source>
</evidence>
<dbReference type="EMBL" id="CP126224">
    <property type="protein sequence ID" value="WIA24128.1"/>
    <property type="molecule type" value="Genomic_DNA"/>
</dbReference>
<dbReference type="Pfam" id="PF00112">
    <property type="entry name" value="Peptidase_C1"/>
    <property type="match status" value="1"/>
</dbReference>
<feature type="domain" description="Peptidase C1A papain C-terminal" evidence="1">
    <location>
        <begin position="49"/>
        <end position="90"/>
    </location>
</feature>
<evidence type="ECO:0000313" key="3">
    <source>
        <dbReference type="Proteomes" id="UP001244341"/>
    </source>
</evidence>
<protein>
    <recommendedName>
        <fullName evidence="1">Peptidase C1A papain C-terminal domain-containing protein</fullName>
    </recommendedName>
</protein>
<sequence length="298" mass="31630">MLNGGVITSIAMSQAVFKLFSVYNKTAVFDTTEDLSPSRSAGAPEVAPYTHALFCYGWRDTPNGDGHWLCKNSWSSRWGNNGTIRIAYASTPVPIALTITVAIAKYCVVWFAGCSSGWRTNPGALRLQVLRLVCSCLRESPASDTWDLSSLLVNGSANAPHLLGKLNEHGGGSGDVFSQRVLSCMSGADSGCAALLVRGWLQQPVGLPRYSAAGPCKSGMFTDVVCSAPMQGEERDCICFQGTLAQDVFSFQKGTRVHVSLSGAGESMRVVGGGRSYENVLRFGCGFVLGPRGMCGSS</sequence>
<accession>A0ABY8UTX6</accession>
<evidence type="ECO:0000259" key="1">
    <source>
        <dbReference type="Pfam" id="PF00112"/>
    </source>
</evidence>
<keyword evidence="3" id="KW-1185">Reference proteome</keyword>
<organism evidence="2 3">
    <name type="scientific">Tetradesmus obliquus</name>
    <name type="common">Green alga</name>
    <name type="synonym">Acutodesmus obliquus</name>
    <dbReference type="NCBI Taxonomy" id="3088"/>
    <lineage>
        <taxon>Eukaryota</taxon>
        <taxon>Viridiplantae</taxon>
        <taxon>Chlorophyta</taxon>
        <taxon>core chlorophytes</taxon>
        <taxon>Chlorophyceae</taxon>
        <taxon>CS clade</taxon>
        <taxon>Sphaeropleales</taxon>
        <taxon>Scenedesmaceae</taxon>
        <taxon>Tetradesmus</taxon>
    </lineage>
</organism>
<dbReference type="InterPro" id="IPR038765">
    <property type="entry name" value="Papain-like_cys_pep_sf"/>
</dbReference>
<name>A0ABY8UTX6_TETOB</name>
<gene>
    <name evidence="2" type="ORF">OEZ85_013723</name>
</gene>
<dbReference type="InterPro" id="IPR000668">
    <property type="entry name" value="Peptidase_C1A_C"/>
</dbReference>
<dbReference type="SUPFAM" id="SSF54001">
    <property type="entry name" value="Cysteine proteinases"/>
    <property type="match status" value="1"/>
</dbReference>
<reference evidence="2 3" key="1">
    <citation type="submission" date="2023-05" db="EMBL/GenBank/DDBJ databases">
        <title>A 100% complete, gapless, phased diploid assembly of the Scenedesmus obliquus UTEX 3031 genome.</title>
        <authorList>
            <person name="Biondi T.C."/>
            <person name="Hanschen E.R."/>
            <person name="Kwon T."/>
            <person name="Eng W."/>
            <person name="Kruse C.P.S."/>
            <person name="Koehler S.I."/>
            <person name="Kunde Y."/>
            <person name="Gleasner C.D."/>
            <person name="You Mak K.T."/>
            <person name="Polle J."/>
            <person name="Hovde B.T."/>
            <person name="Starkenburg S.R."/>
        </authorList>
    </citation>
    <scope>NUCLEOTIDE SEQUENCE [LARGE SCALE GENOMIC DNA]</scope>
    <source>
        <strain evidence="2 3">DOE0152z</strain>
    </source>
</reference>
<dbReference type="Gene3D" id="3.90.70.10">
    <property type="entry name" value="Cysteine proteinases"/>
    <property type="match status" value="1"/>
</dbReference>